<dbReference type="EMBL" id="AEDQ01000017">
    <property type="protein sequence ID" value="EFL44295.1"/>
    <property type="molecule type" value="Genomic_DNA"/>
</dbReference>
<dbReference type="Proteomes" id="UP000004431">
    <property type="component" value="Unassembled WGS sequence"/>
</dbReference>
<evidence type="ECO:0000313" key="1">
    <source>
        <dbReference type="EMBL" id="EFL44295.1"/>
    </source>
</evidence>
<accession>A0ABN0B0F4</accession>
<comment type="caution">
    <text evidence="1">The sequence shown here is derived from an EMBL/GenBank/DDBJ whole genome shotgun (WGS) entry which is preliminary data.</text>
</comment>
<name>A0ABN0B0F4_9ACTN</name>
<protein>
    <submittedName>
        <fullName evidence="1">Uncharacterized protein</fullName>
    </submittedName>
</protein>
<sequence>MDRLEFAARCQAVGYNSLVLSRAAGVSTSKARSWLDIHWDSPVPANAVFALTRAEDYQKTYVCAMIDLINAKTGDTQLAQTLQLPYWSSQEQLSEYNPQSALVDFRVVNACNVALSHILVENGYAVTWARPQKGVAYTITSSSRVASCS</sequence>
<gene>
    <name evidence="1" type="ORF">HMPREF9248_1018</name>
</gene>
<dbReference type="RefSeq" id="WP_006304006.1">
    <property type="nucleotide sequence ID" value="NZ_AEDQ01000017.1"/>
</dbReference>
<reference evidence="1 2" key="1">
    <citation type="submission" date="2010-08" db="EMBL/GenBank/DDBJ databases">
        <authorList>
            <person name="Durkin A.S."/>
            <person name="Madupu R."/>
            <person name="Torralba M."/>
            <person name="Gillis M."/>
            <person name="Methe B."/>
            <person name="Sutton G."/>
            <person name="Nelson K.E."/>
        </authorList>
    </citation>
    <scope>NUCLEOTIDE SEQUENCE [LARGE SCALE GENOMIC DNA]</scope>
    <source>
        <strain evidence="1 2">PB189-T1-4</strain>
    </source>
</reference>
<evidence type="ECO:0000313" key="2">
    <source>
        <dbReference type="Proteomes" id="UP000004431"/>
    </source>
</evidence>
<organism evidence="1 2">
    <name type="scientific">Fannyhessea vaginae PB189-T1-4</name>
    <dbReference type="NCBI Taxonomy" id="866774"/>
    <lineage>
        <taxon>Bacteria</taxon>
        <taxon>Bacillati</taxon>
        <taxon>Actinomycetota</taxon>
        <taxon>Coriobacteriia</taxon>
        <taxon>Coriobacteriales</taxon>
        <taxon>Atopobiaceae</taxon>
        <taxon>Fannyhessea</taxon>
    </lineage>
</organism>
<keyword evidence="2" id="KW-1185">Reference proteome</keyword>
<proteinExistence type="predicted"/>